<dbReference type="EMBL" id="HBIX01008993">
    <property type="protein sequence ID" value="CAE0714166.1"/>
    <property type="molecule type" value="Transcribed_RNA"/>
</dbReference>
<sequence length="104" mass="11476">MKSTDPANHYTKNHQGGVNQMQFYCCRSSDTETSLLQEELFSMKIPSKLTLLPLPLSELQALPTLSTHLVYPCVQTTSTASSIYSSSVSMCPNYKNAVLLMPSV</sequence>
<organism evidence="1">
    <name type="scientific">Pseudo-nitzschia australis</name>
    <dbReference type="NCBI Taxonomy" id="44445"/>
    <lineage>
        <taxon>Eukaryota</taxon>
        <taxon>Sar</taxon>
        <taxon>Stramenopiles</taxon>
        <taxon>Ochrophyta</taxon>
        <taxon>Bacillariophyta</taxon>
        <taxon>Bacillariophyceae</taxon>
        <taxon>Bacillariophycidae</taxon>
        <taxon>Bacillariales</taxon>
        <taxon>Bacillariaceae</taxon>
        <taxon>Pseudo-nitzschia</taxon>
    </lineage>
</organism>
<reference evidence="1" key="1">
    <citation type="submission" date="2021-01" db="EMBL/GenBank/DDBJ databases">
        <authorList>
            <person name="Corre E."/>
            <person name="Pelletier E."/>
            <person name="Niang G."/>
            <person name="Scheremetjew M."/>
            <person name="Finn R."/>
            <person name="Kale V."/>
            <person name="Holt S."/>
            <person name="Cochrane G."/>
            <person name="Meng A."/>
            <person name="Brown T."/>
            <person name="Cohen L."/>
        </authorList>
    </citation>
    <scope>NUCLEOTIDE SEQUENCE</scope>
    <source>
        <strain evidence="1">10249 10 AB</strain>
    </source>
</reference>
<dbReference type="AlphaFoldDB" id="A0A7S4AFN6"/>
<evidence type="ECO:0000313" key="1">
    <source>
        <dbReference type="EMBL" id="CAE0714166.1"/>
    </source>
</evidence>
<gene>
    <name evidence="1" type="ORF">PAUS00366_LOCUS6918</name>
</gene>
<protein>
    <submittedName>
        <fullName evidence="1">Uncharacterized protein</fullName>
    </submittedName>
</protein>
<name>A0A7S4AFN6_9STRA</name>
<proteinExistence type="predicted"/>
<accession>A0A7S4AFN6</accession>